<gene>
    <name evidence="1" type="ORF">RFULGI_LOCUS13633</name>
</gene>
<protein>
    <submittedName>
        <fullName evidence="1">9177_t:CDS:1</fullName>
    </submittedName>
</protein>
<sequence>QQIKVVQAMQQNTGSFGPPNIALFEANENPVSMFPSPITPGFPIN</sequence>
<proteinExistence type="predicted"/>
<name>A0A9N9IX35_9GLOM</name>
<keyword evidence="2" id="KW-1185">Reference proteome</keyword>
<evidence type="ECO:0000313" key="1">
    <source>
        <dbReference type="EMBL" id="CAG8751555.1"/>
    </source>
</evidence>
<dbReference type="EMBL" id="CAJVPZ010036546">
    <property type="protein sequence ID" value="CAG8751555.1"/>
    <property type="molecule type" value="Genomic_DNA"/>
</dbReference>
<dbReference type="Proteomes" id="UP000789396">
    <property type="component" value="Unassembled WGS sequence"/>
</dbReference>
<organism evidence="1 2">
    <name type="scientific">Racocetra fulgida</name>
    <dbReference type="NCBI Taxonomy" id="60492"/>
    <lineage>
        <taxon>Eukaryota</taxon>
        <taxon>Fungi</taxon>
        <taxon>Fungi incertae sedis</taxon>
        <taxon>Mucoromycota</taxon>
        <taxon>Glomeromycotina</taxon>
        <taxon>Glomeromycetes</taxon>
        <taxon>Diversisporales</taxon>
        <taxon>Gigasporaceae</taxon>
        <taxon>Racocetra</taxon>
    </lineage>
</organism>
<dbReference type="OrthoDB" id="10375922at2759"/>
<comment type="caution">
    <text evidence="1">The sequence shown here is derived from an EMBL/GenBank/DDBJ whole genome shotgun (WGS) entry which is preliminary data.</text>
</comment>
<dbReference type="AlphaFoldDB" id="A0A9N9IX35"/>
<feature type="non-terminal residue" evidence="1">
    <location>
        <position position="45"/>
    </location>
</feature>
<evidence type="ECO:0000313" key="2">
    <source>
        <dbReference type="Proteomes" id="UP000789396"/>
    </source>
</evidence>
<accession>A0A9N9IX35</accession>
<reference evidence="1" key="1">
    <citation type="submission" date="2021-06" db="EMBL/GenBank/DDBJ databases">
        <authorList>
            <person name="Kallberg Y."/>
            <person name="Tangrot J."/>
            <person name="Rosling A."/>
        </authorList>
    </citation>
    <scope>NUCLEOTIDE SEQUENCE</scope>
    <source>
        <strain evidence="1">IN212</strain>
    </source>
</reference>